<feature type="compositionally biased region" description="Polar residues" evidence="1">
    <location>
        <begin position="75"/>
        <end position="88"/>
    </location>
</feature>
<gene>
    <name evidence="2" type="ORF">EYF80_017183</name>
</gene>
<feature type="compositionally biased region" description="Basic and acidic residues" evidence="1">
    <location>
        <begin position="99"/>
        <end position="111"/>
    </location>
</feature>
<comment type="caution">
    <text evidence="2">The sequence shown here is derived from an EMBL/GenBank/DDBJ whole genome shotgun (WGS) entry which is preliminary data.</text>
</comment>
<protein>
    <submittedName>
        <fullName evidence="2">Uncharacterized protein</fullName>
    </submittedName>
</protein>
<organism evidence="2 3">
    <name type="scientific">Liparis tanakae</name>
    <name type="common">Tanaka's snailfish</name>
    <dbReference type="NCBI Taxonomy" id="230148"/>
    <lineage>
        <taxon>Eukaryota</taxon>
        <taxon>Metazoa</taxon>
        <taxon>Chordata</taxon>
        <taxon>Craniata</taxon>
        <taxon>Vertebrata</taxon>
        <taxon>Euteleostomi</taxon>
        <taxon>Actinopterygii</taxon>
        <taxon>Neopterygii</taxon>
        <taxon>Teleostei</taxon>
        <taxon>Neoteleostei</taxon>
        <taxon>Acanthomorphata</taxon>
        <taxon>Eupercaria</taxon>
        <taxon>Perciformes</taxon>
        <taxon>Cottioidei</taxon>
        <taxon>Cottales</taxon>
        <taxon>Liparidae</taxon>
        <taxon>Liparis</taxon>
    </lineage>
</organism>
<keyword evidence="3" id="KW-1185">Reference proteome</keyword>
<evidence type="ECO:0000313" key="3">
    <source>
        <dbReference type="Proteomes" id="UP000314294"/>
    </source>
</evidence>
<dbReference type="EMBL" id="SRLO01000135">
    <property type="protein sequence ID" value="TNN72576.1"/>
    <property type="molecule type" value="Genomic_DNA"/>
</dbReference>
<evidence type="ECO:0000256" key="1">
    <source>
        <dbReference type="SAM" id="MobiDB-lite"/>
    </source>
</evidence>
<feature type="region of interest" description="Disordered" evidence="1">
    <location>
        <begin position="33"/>
        <end position="122"/>
    </location>
</feature>
<sequence>MAVAQIAILKVIVEAEFFSSCYFKVFLSVGSPRPAHEEAHLRATRGGEEKEKEKKQEETLEQEEEEEIGGERDGQSSYQPPASFTPSVNHGACRAALPSEREIKPERRPSRLEAAPGGESEE</sequence>
<proteinExistence type="predicted"/>
<reference evidence="2 3" key="1">
    <citation type="submission" date="2019-03" db="EMBL/GenBank/DDBJ databases">
        <title>First draft genome of Liparis tanakae, snailfish: a comprehensive survey of snailfish specific genes.</title>
        <authorList>
            <person name="Kim W."/>
            <person name="Song I."/>
            <person name="Jeong J.-H."/>
            <person name="Kim D."/>
            <person name="Kim S."/>
            <person name="Ryu S."/>
            <person name="Song J.Y."/>
            <person name="Lee S.K."/>
        </authorList>
    </citation>
    <scope>NUCLEOTIDE SEQUENCE [LARGE SCALE GENOMIC DNA]</scope>
    <source>
        <tissue evidence="2">Muscle</tissue>
    </source>
</reference>
<name>A0A4Z2I3C4_9TELE</name>
<dbReference type="AlphaFoldDB" id="A0A4Z2I3C4"/>
<dbReference type="Proteomes" id="UP000314294">
    <property type="component" value="Unassembled WGS sequence"/>
</dbReference>
<evidence type="ECO:0000313" key="2">
    <source>
        <dbReference type="EMBL" id="TNN72576.1"/>
    </source>
</evidence>
<feature type="compositionally biased region" description="Basic and acidic residues" evidence="1">
    <location>
        <begin position="34"/>
        <end position="58"/>
    </location>
</feature>
<feature type="compositionally biased region" description="Acidic residues" evidence="1">
    <location>
        <begin position="59"/>
        <end position="68"/>
    </location>
</feature>
<accession>A0A4Z2I3C4</accession>